<accession>A0A2I0LAS5</accession>
<proteinExistence type="predicted"/>
<dbReference type="InterPro" id="IPR027417">
    <property type="entry name" value="P-loop_NTPase"/>
</dbReference>
<evidence type="ECO:0000259" key="1">
    <source>
        <dbReference type="Pfam" id="PF00005"/>
    </source>
</evidence>
<evidence type="ECO:0000313" key="3">
    <source>
        <dbReference type="Proteomes" id="UP000233551"/>
    </source>
</evidence>
<dbReference type="Gene3D" id="3.40.50.300">
    <property type="entry name" value="P-loop containing nucleotide triphosphate hydrolases"/>
    <property type="match status" value="2"/>
</dbReference>
<dbReference type="AlphaFoldDB" id="A0A2I0LAS5"/>
<dbReference type="Pfam" id="PF00005">
    <property type="entry name" value="ABC_tran"/>
    <property type="match status" value="1"/>
</dbReference>
<dbReference type="SUPFAM" id="SSF52540">
    <property type="entry name" value="P-loop containing nucleoside triphosphate hydrolases"/>
    <property type="match status" value="1"/>
</dbReference>
<keyword evidence="3" id="KW-1185">Reference proteome</keyword>
<dbReference type="STRING" id="22663.A0A2I0LAS5"/>
<dbReference type="PANTHER" id="PTHR24221:SF528">
    <property type="entry name" value="ABC TRANSPORTER B FAMILY MEMBER 15"/>
    <property type="match status" value="1"/>
</dbReference>
<dbReference type="Proteomes" id="UP000233551">
    <property type="component" value="Unassembled WGS sequence"/>
</dbReference>
<dbReference type="GO" id="GO:0005524">
    <property type="term" value="F:ATP binding"/>
    <property type="evidence" value="ECO:0007669"/>
    <property type="project" value="InterPro"/>
</dbReference>
<reference evidence="2 3" key="1">
    <citation type="submission" date="2017-11" db="EMBL/GenBank/DDBJ databases">
        <title>De-novo sequencing of pomegranate (Punica granatum L.) genome.</title>
        <authorList>
            <person name="Akparov Z."/>
            <person name="Amiraslanov A."/>
            <person name="Hajiyeva S."/>
            <person name="Abbasov M."/>
            <person name="Kaur K."/>
            <person name="Hamwieh A."/>
            <person name="Solovyev V."/>
            <person name="Salamov A."/>
            <person name="Braich B."/>
            <person name="Kosarev P."/>
            <person name="Mahmoud A."/>
            <person name="Hajiyev E."/>
            <person name="Babayeva S."/>
            <person name="Izzatullayeva V."/>
            <person name="Mammadov A."/>
            <person name="Mammadov A."/>
            <person name="Sharifova S."/>
            <person name="Ojaghi J."/>
            <person name="Eynullazada K."/>
            <person name="Bayramov B."/>
            <person name="Abdulazimova A."/>
            <person name="Shahmuradov I."/>
        </authorList>
    </citation>
    <scope>NUCLEOTIDE SEQUENCE [LARGE SCALE GENOMIC DNA]</scope>
    <source>
        <strain evidence="3">cv. AG2017</strain>
        <tissue evidence="2">Leaf</tissue>
    </source>
</reference>
<evidence type="ECO:0000313" key="2">
    <source>
        <dbReference type="EMBL" id="PKI77771.1"/>
    </source>
</evidence>
<dbReference type="GO" id="GO:0016020">
    <property type="term" value="C:membrane"/>
    <property type="evidence" value="ECO:0007669"/>
    <property type="project" value="TreeGrafter"/>
</dbReference>
<dbReference type="PANTHER" id="PTHR24221">
    <property type="entry name" value="ATP-BINDING CASSETTE SUB-FAMILY B"/>
    <property type="match status" value="1"/>
</dbReference>
<dbReference type="EMBL" id="PGOL01000075">
    <property type="protein sequence ID" value="PKI77771.1"/>
    <property type="molecule type" value="Genomic_DNA"/>
</dbReference>
<gene>
    <name evidence="2" type="ORF">CRG98_001819</name>
</gene>
<dbReference type="GO" id="GO:0016887">
    <property type="term" value="F:ATP hydrolysis activity"/>
    <property type="evidence" value="ECO:0007669"/>
    <property type="project" value="InterPro"/>
</dbReference>
<dbReference type="InterPro" id="IPR003439">
    <property type="entry name" value="ABC_transporter-like_ATP-bd"/>
</dbReference>
<protein>
    <recommendedName>
        <fullName evidence="1">ABC transporter domain-containing protein</fullName>
    </recommendedName>
</protein>
<organism evidence="2 3">
    <name type="scientific">Punica granatum</name>
    <name type="common">Pomegranate</name>
    <dbReference type="NCBI Taxonomy" id="22663"/>
    <lineage>
        <taxon>Eukaryota</taxon>
        <taxon>Viridiplantae</taxon>
        <taxon>Streptophyta</taxon>
        <taxon>Embryophyta</taxon>
        <taxon>Tracheophyta</taxon>
        <taxon>Spermatophyta</taxon>
        <taxon>Magnoliopsida</taxon>
        <taxon>eudicotyledons</taxon>
        <taxon>Gunneridae</taxon>
        <taxon>Pentapetalae</taxon>
        <taxon>rosids</taxon>
        <taxon>malvids</taxon>
        <taxon>Myrtales</taxon>
        <taxon>Lythraceae</taxon>
        <taxon>Punica</taxon>
    </lineage>
</organism>
<dbReference type="GO" id="GO:0042626">
    <property type="term" value="F:ATPase-coupled transmembrane transporter activity"/>
    <property type="evidence" value="ECO:0007669"/>
    <property type="project" value="TreeGrafter"/>
</dbReference>
<name>A0A2I0LAS5_PUNGR</name>
<feature type="domain" description="ABC transporter" evidence="1">
    <location>
        <begin position="2"/>
        <end position="81"/>
    </location>
</feature>
<dbReference type="InterPro" id="IPR039421">
    <property type="entry name" value="Type_1_exporter"/>
</dbReference>
<sequence length="113" mass="12503">MVRIRGRDIWSDHLRSLRRHLALVGQEPSLFEGTIKENIIFGVSNSDINETEQSGGQKQWISIARVLLKNPVVLLLDEATSALDSLSEEAVQGALEQVMVGRTTVMVAHRLGV</sequence>
<comment type="caution">
    <text evidence="2">The sequence shown here is derived from an EMBL/GenBank/DDBJ whole genome shotgun (WGS) entry which is preliminary data.</text>
</comment>